<evidence type="ECO:0000313" key="3">
    <source>
        <dbReference type="Proteomes" id="UP000019084"/>
    </source>
</evidence>
<evidence type="ECO:0000313" key="2">
    <source>
        <dbReference type="EMBL" id="GAE54600.1"/>
    </source>
</evidence>
<keyword evidence="1" id="KW-0732">Signal</keyword>
<dbReference type="AlphaFoldDB" id="W4SDD4"/>
<organism evidence="2 3">
    <name type="scientific">Xanthomonas arboricola pv. pruni MAFF 301420</name>
    <dbReference type="NCBI Taxonomy" id="1418095"/>
    <lineage>
        <taxon>Bacteria</taxon>
        <taxon>Pseudomonadati</taxon>
        <taxon>Pseudomonadota</taxon>
        <taxon>Gammaproteobacteria</taxon>
        <taxon>Lysobacterales</taxon>
        <taxon>Lysobacteraceae</taxon>
        <taxon>Xanthomonas</taxon>
    </lineage>
</organism>
<sequence>MSIVHRSLIVALCLLLPTAAQARSQATPAQQREQQVAQLLRTAADQPAQLRAWLQAMPKGGDLHNHLSGSVYAEDYLQWASEDGACVQLDDLSLRAPPCGNGQEPARNLATRNAALYGRVVDALSMRKFLPSPSQPTGHGQFFGTFGKFDAVVRARVADTVAAVLEQAARDRVPYVEIIANPPQMDEAARQMQSLPWKGDDDAANLRALQDALPPLVQDAQRALADTDARCAACCTATSPMRVPAARSPTATCLTCCACCRSRWCSGRWRWRMH</sequence>
<comment type="caution">
    <text evidence="2">The sequence shown here is derived from an EMBL/GenBank/DDBJ whole genome shotgun (WGS) entry which is preliminary data.</text>
</comment>
<dbReference type="SUPFAM" id="SSF51556">
    <property type="entry name" value="Metallo-dependent hydrolases"/>
    <property type="match status" value="1"/>
</dbReference>
<evidence type="ECO:0008006" key="4">
    <source>
        <dbReference type="Google" id="ProtNLM"/>
    </source>
</evidence>
<protein>
    <recommendedName>
        <fullName evidence="4">Adenosine deaminase domain-containing protein</fullName>
    </recommendedName>
</protein>
<dbReference type="Proteomes" id="UP000019084">
    <property type="component" value="Unassembled WGS sequence"/>
</dbReference>
<dbReference type="EMBL" id="BAVC01000079">
    <property type="protein sequence ID" value="GAE54600.1"/>
    <property type="molecule type" value="Genomic_DNA"/>
</dbReference>
<feature type="signal peptide" evidence="1">
    <location>
        <begin position="1"/>
        <end position="22"/>
    </location>
</feature>
<dbReference type="Gene3D" id="3.20.20.140">
    <property type="entry name" value="Metal-dependent hydrolases"/>
    <property type="match status" value="1"/>
</dbReference>
<name>W4SDD4_9XANT</name>
<evidence type="ECO:0000256" key="1">
    <source>
        <dbReference type="SAM" id="SignalP"/>
    </source>
</evidence>
<proteinExistence type="predicted"/>
<dbReference type="InterPro" id="IPR032466">
    <property type="entry name" value="Metal_Hydrolase"/>
</dbReference>
<reference evidence="2 3" key="1">
    <citation type="submission" date="2014-01" db="EMBL/GenBank/DDBJ databases">
        <title>Genome sequence and analysis of Xanthomonas arboricola pv. pruni.</title>
        <authorList>
            <person name="Fujikawa T."/>
            <person name="Nakazono-Nagaoka E."/>
        </authorList>
    </citation>
    <scope>NUCLEOTIDE SEQUENCE [LARGE SCALE GENOMIC DNA]</scope>
    <source>
        <strain evidence="3">MAFF 301420</strain>
    </source>
</reference>
<feature type="chain" id="PRO_5004848421" description="Adenosine deaminase domain-containing protein" evidence="1">
    <location>
        <begin position="23"/>
        <end position="274"/>
    </location>
</feature>
<gene>
    <name evidence="2" type="ORF">XPR_1235</name>
</gene>
<accession>W4SDD4</accession>